<proteinExistence type="predicted"/>
<protein>
    <submittedName>
        <fullName evidence="2">Uncharacterized protein</fullName>
    </submittedName>
</protein>
<gene>
    <name evidence="2" type="ORF">MHL29_02295</name>
</gene>
<keyword evidence="1" id="KW-1133">Transmembrane helix</keyword>
<dbReference type="Proteomes" id="UP001521931">
    <property type="component" value="Unassembled WGS sequence"/>
</dbReference>
<keyword evidence="1" id="KW-0472">Membrane</keyword>
<comment type="caution">
    <text evidence="2">The sequence shown here is derived from an EMBL/GenBank/DDBJ whole genome shotgun (WGS) entry which is preliminary data.</text>
</comment>
<evidence type="ECO:0000313" key="2">
    <source>
        <dbReference type="EMBL" id="MCG7320726.1"/>
    </source>
</evidence>
<name>A0ABS9PYL1_9MICO</name>
<evidence type="ECO:0000256" key="1">
    <source>
        <dbReference type="SAM" id="Phobius"/>
    </source>
</evidence>
<evidence type="ECO:0000313" key="3">
    <source>
        <dbReference type="Proteomes" id="UP001521931"/>
    </source>
</evidence>
<reference evidence="2 3" key="1">
    <citation type="submission" date="2022-02" db="EMBL/GenBank/DDBJ databases">
        <title>Uncovering new skin microbiome diversity through culturing and metagenomics.</title>
        <authorList>
            <person name="Conlan S."/>
            <person name="Deming C."/>
            <person name="Nisc Comparative Sequencing Program N."/>
            <person name="Segre J.A."/>
        </authorList>
    </citation>
    <scope>NUCLEOTIDE SEQUENCE [LARGE SCALE GENOMIC DNA]</scope>
    <source>
        <strain evidence="2 3">ACRQZ</strain>
    </source>
</reference>
<organism evidence="2 3">
    <name type="scientific">Arsenicicoccus bolidensis</name>
    <dbReference type="NCBI Taxonomy" id="229480"/>
    <lineage>
        <taxon>Bacteria</taxon>
        <taxon>Bacillati</taxon>
        <taxon>Actinomycetota</taxon>
        <taxon>Actinomycetes</taxon>
        <taxon>Micrococcales</taxon>
        <taxon>Intrasporangiaceae</taxon>
        <taxon>Arsenicicoccus</taxon>
    </lineage>
</organism>
<dbReference type="RefSeq" id="WP_239261907.1">
    <property type="nucleotide sequence ID" value="NZ_JAKRCV010000004.1"/>
</dbReference>
<dbReference type="EMBL" id="JAKRCV010000004">
    <property type="protein sequence ID" value="MCG7320726.1"/>
    <property type="molecule type" value="Genomic_DNA"/>
</dbReference>
<keyword evidence="3" id="KW-1185">Reference proteome</keyword>
<feature type="transmembrane region" description="Helical" evidence="1">
    <location>
        <begin position="30"/>
        <end position="47"/>
    </location>
</feature>
<sequence>MTVTFLIFRLVMIWLGLFDGEPFLATASAALLFGVFWVLVGLAWDVWRRRQGERRRGERR</sequence>
<accession>A0ABS9PYL1</accession>
<keyword evidence="1" id="KW-0812">Transmembrane</keyword>